<comment type="caution">
    <text evidence="3">The sequence shown here is derived from an EMBL/GenBank/DDBJ whole genome shotgun (WGS) entry which is preliminary data.</text>
</comment>
<feature type="compositionally biased region" description="Polar residues" evidence="1">
    <location>
        <begin position="495"/>
        <end position="509"/>
    </location>
</feature>
<feature type="compositionally biased region" description="Low complexity" evidence="1">
    <location>
        <begin position="300"/>
        <end position="336"/>
    </location>
</feature>
<dbReference type="AlphaFoldDB" id="A0AAE8N510"/>
<keyword evidence="4" id="KW-1185">Reference proteome</keyword>
<feature type="compositionally biased region" description="Low complexity" evidence="1">
    <location>
        <begin position="276"/>
        <end position="292"/>
    </location>
</feature>
<evidence type="ECO:0000256" key="2">
    <source>
        <dbReference type="SAM" id="SignalP"/>
    </source>
</evidence>
<evidence type="ECO:0000256" key="1">
    <source>
        <dbReference type="SAM" id="MobiDB-lite"/>
    </source>
</evidence>
<evidence type="ECO:0000313" key="4">
    <source>
        <dbReference type="Proteomes" id="UP001187682"/>
    </source>
</evidence>
<accession>A0AAE8N510</accession>
<keyword evidence="2" id="KW-0732">Signal</keyword>
<feature type="compositionally biased region" description="Low complexity" evidence="1">
    <location>
        <begin position="384"/>
        <end position="394"/>
    </location>
</feature>
<feature type="compositionally biased region" description="Low complexity" evidence="1">
    <location>
        <begin position="348"/>
        <end position="363"/>
    </location>
</feature>
<organism evidence="3 4">
    <name type="scientific">Cephalotrichum gorgonifer</name>
    <dbReference type="NCBI Taxonomy" id="2041049"/>
    <lineage>
        <taxon>Eukaryota</taxon>
        <taxon>Fungi</taxon>
        <taxon>Dikarya</taxon>
        <taxon>Ascomycota</taxon>
        <taxon>Pezizomycotina</taxon>
        <taxon>Sordariomycetes</taxon>
        <taxon>Hypocreomycetidae</taxon>
        <taxon>Microascales</taxon>
        <taxon>Microascaceae</taxon>
        <taxon>Cephalotrichum</taxon>
    </lineage>
</organism>
<proteinExistence type="predicted"/>
<name>A0AAE8N510_9PEZI</name>
<feature type="region of interest" description="Disordered" evidence="1">
    <location>
        <begin position="454"/>
        <end position="511"/>
    </location>
</feature>
<feature type="chain" id="PRO_5042184215" description="Lytic polysaccharide monooxygenase" evidence="2">
    <location>
        <begin position="19"/>
        <end position="566"/>
    </location>
</feature>
<feature type="signal peptide" evidence="2">
    <location>
        <begin position="1"/>
        <end position="18"/>
    </location>
</feature>
<gene>
    <name evidence="3" type="ORF">DNG_08396</name>
</gene>
<reference evidence="3" key="1">
    <citation type="submission" date="2018-03" db="EMBL/GenBank/DDBJ databases">
        <authorList>
            <person name="Guldener U."/>
        </authorList>
    </citation>
    <scope>NUCLEOTIDE SEQUENCE</scope>
</reference>
<dbReference type="PANTHER" id="PTHR36182">
    <property type="entry name" value="PROTEIN, PUTATIVE (AFU_ORTHOLOGUE AFUA_6G10930)-RELATED"/>
    <property type="match status" value="1"/>
</dbReference>
<evidence type="ECO:0000313" key="3">
    <source>
        <dbReference type="EMBL" id="SPO05709.1"/>
    </source>
</evidence>
<evidence type="ECO:0008006" key="5">
    <source>
        <dbReference type="Google" id="ProtNLM"/>
    </source>
</evidence>
<protein>
    <recommendedName>
        <fullName evidence="5">Lytic polysaccharide monooxygenase</fullName>
    </recommendedName>
</protein>
<dbReference type="EMBL" id="ONZQ02000013">
    <property type="protein sequence ID" value="SPO05709.1"/>
    <property type="molecule type" value="Genomic_DNA"/>
</dbReference>
<feature type="region of interest" description="Disordered" evidence="1">
    <location>
        <begin position="198"/>
        <end position="432"/>
    </location>
</feature>
<dbReference type="Proteomes" id="UP001187682">
    <property type="component" value="Unassembled WGS sequence"/>
</dbReference>
<dbReference type="Gene3D" id="2.70.50.70">
    <property type="match status" value="1"/>
</dbReference>
<sequence length="566" mass="54906">MKPSLILAALGAAGSVMAHMDMSNPPALRHKNNPNNGGDIDNNLIAPVTADNFPCHGSLDLLGTAEGAPVAEYKAGESYSATISGGATHGGGSCQFSLSYDKGKTWTVIQSIVGGCPMSDGQTFDFTIPADAPSSDAAIFSWSWLNRIGNREFYHNCAVVSISGGSSKARRAGGVAFADRPEMFVANIVEGCKTDEGADVAYPDPGPDVVVNSQDAKPPVGGGCGTAVPGNGGNGGNGGGAGGSPGSGDGSGNGGGGGDDGQYNPPGNEGGGGNDGQYTPPAATSSAAAAPVPSAPAPSGPASSGAAGSDDGQYTPPAATSSGAGAPTPSGPAESSDAGGSDGQYTEPGATPSAPSATQSAPGSPVPSSPAASGGAGGGDDQYTEPVATSSAPSAPVPSGPAESSTADDGSEPEETYSEGPAPSASVSLPGGVFVTSEPTSVPASVVPTTLVTSVAPPSETYGPGNGATPDEGTNPSNGTIPDVGTTPDEGASPGDTTPGSGASGQKSGACTEEGAWNCIGGNQFQRCASGQWSPVMAMAAGTSCKAGVSDTLYAVRRRKLRFRRN</sequence>
<feature type="compositionally biased region" description="Gly residues" evidence="1">
    <location>
        <begin position="220"/>
        <end position="260"/>
    </location>
</feature>
<dbReference type="PANTHER" id="PTHR36182:SF1">
    <property type="entry name" value="PROTEIN, PUTATIVE (AFU_ORTHOLOGUE AFUA_6G10930)-RELATED"/>
    <property type="match status" value="1"/>
</dbReference>